<evidence type="ECO:0000313" key="3">
    <source>
        <dbReference type="Proteomes" id="UP000292702"/>
    </source>
</evidence>
<feature type="compositionally biased region" description="Polar residues" evidence="1">
    <location>
        <begin position="253"/>
        <end position="263"/>
    </location>
</feature>
<dbReference type="Proteomes" id="UP000292702">
    <property type="component" value="Unassembled WGS sequence"/>
</dbReference>
<accession>A0A4R0RWK5</accession>
<feature type="region of interest" description="Disordered" evidence="1">
    <location>
        <begin position="315"/>
        <end position="462"/>
    </location>
</feature>
<evidence type="ECO:0000256" key="1">
    <source>
        <dbReference type="SAM" id="MobiDB-lite"/>
    </source>
</evidence>
<name>A0A4R0RWK5_9APHY</name>
<dbReference type="EMBL" id="RWJN01000068">
    <property type="protein sequence ID" value="TCD68378.1"/>
    <property type="molecule type" value="Genomic_DNA"/>
</dbReference>
<feature type="compositionally biased region" description="Low complexity" evidence="1">
    <location>
        <begin position="316"/>
        <end position="328"/>
    </location>
</feature>
<feature type="compositionally biased region" description="Low complexity" evidence="1">
    <location>
        <begin position="541"/>
        <end position="556"/>
    </location>
</feature>
<gene>
    <name evidence="2" type="ORF">EIP91_010887</name>
</gene>
<evidence type="ECO:0000313" key="2">
    <source>
        <dbReference type="EMBL" id="TCD68378.1"/>
    </source>
</evidence>
<reference evidence="2 3" key="1">
    <citation type="submission" date="2018-11" db="EMBL/GenBank/DDBJ databases">
        <title>Genome assembly of Steccherinum ochraceum LE-BIN_3174, the white-rot fungus of the Steccherinaceae family (The Residual Polyporoid clade, Polyporales, Basidiomycota).</title>
        <authorList>
            <person name="Fedorova T.V."/>
            <person name="Glazunova O.A."/>
            <person name="Landesman E.O."/>
            <person name="Moiseenko K.V."/>
            <person name="Psurtseva N.V."/>
            <person name="Savinova O.S."/>
            <person name="Shakhova N.V."/>
            <person name="Tyazhelova T.V."/>
            <person name="Vasina D.V."/>
        </authorList>
    </citation>
    <scope>NUCLEOTIDE SEQUENCE [LARGE SCALE GENOMIC DNA]</scope>
    <source>
        <strain evidence="2 3">LE-BIN_3174</strain>
    </source>
</reference>
<feature type="region of interest" description="Disordered" evidence="1">
    <location>
        <begin position="157"/>
        <end position="301"/>
    </location>
</feature>
<protein>
    <submittedName>
        <fullName evidence="2">Uncharacterized protein</fullName>
    </submittedName>
</protein>
<organism evidence="2 3">
    <name type="scientific">Steccherinum ochraceum</name>
    <dbReference type="NCBI Taxonomy" id="92696"/>
    <lineage>
        <taxon>Eukaryota</taxon>
        <taxon>Fungi</taxon>
        <taxon>Dikarya</taxon>
        <taxon>Basidiomycota</taxon>
        <taxon>Agaricomycotina</taxon>
        <taxon>Agaricomycetes</taxon>
        <taxon>Polyporales</taxon>
        <taxon>Steccherinaceae</taxon>
        <taxon>Steccherinum</taxon>
    </lineage>
</organism>
<feature type="compositionally biased region" description="Polar residues" evidence="1">
    <location>
        <begin position="423"/>
        <end position="438"/>
    </location>
</feature>
<feature type="compositionally biased region" description="Low complexity" evidence="1">
    <location>
        <begin position="217"/>
        <end position="232"/>
    </location>
</feature>
<dbReference type="AlphaFoldDB" id="A0A4R0RWK5"/>
<sequence>MGLRFVFLYTIMIQQGAFQHADGRVSTKEEEAIRAVWDCCGKLDEIRTIFRSAYPGQRLNCFVLIAANDCATVPTRTQYKFNIHPAQLNWLYIRNVLLVKQMNLYAVGGNAEVFQGLRSWNTNYATSPDGANGTVHAYYFNGQLSRRPRLIRRQNATTSNTQGRVGPAQPAPAPTTASKPPPKARKRKATAKTDAEPQDAQEPPAKRKRAPRKPKATADAALAPPVASSSRTAPPPPPPTRMDGAEFAMGMGMQSSFTFTSTPMPHYPPAETATPPLPQTTLNFADQHDQSHSQLDAPTNSDWAVQAALDTMHFQAASTASRSSSTFTSPPPPPYNEPSPLAQDAGLPPQAFTLNQRVQDGQSMGQSVAGPSKVVSTHTGVEEGQDTFDSDSVLSGAYAADQAQVAGNFPGPSNHSGGYPSQIVGSSATMYPPSTGSHNGVHGSQAAGNSAANYPQAPGQYDHDAAQYGFRRSHYNYNYAQGPAMPQQTQSIHSSAYPSYPAASLLGPAYAYQTQAPQQNYAPPQAQGTTGMQPSGYCHNPAQPGAPFGPQAPQLGTDYRNQWAGSAPRR</sequence>
<proteinExistence type="predicted"/>
<feature type="compositionally biased region" description="Basic residues" evidence="1">
    <location>
        <begin position="206"/>
        <end position="215"/>
    </location>
</feature>
<feature type="region of interest" description="Disordered" evidence="1">
    <location>
        <begin position="520"/>
        <end position="570"/>
    </location>
</feature>
<feature type="compositionally biased region" description="Polar residues" evidence="1">
    <location>
        <begin position="292"/>
        <end position="301"/>
    </location>
</feature>
<keyword evidence="3" id="KW-1185">Reference proteome</keyword>
<feature type="compositionally biased region" description="Polar residues" evidence="1">
    <location>
        <begin position="352"/>
        <end position="366"/>
    </location>
</feature>
<comment type="caution">
    <text evidence="2">The sequence shown here is derived from an EMBL/GenBank/DDBJ whole genome shotgun (WGS) entry which is preliminary data.</text>
</comment>